<dbReference type="EMBL" id="AMZH03013740">
    <property type="protein sequence ID" value="RRT48768.1"/>
    <property type="molecule type" value="Genomic_DNA"/>
</dbReference>
<name>A0A426YAQ0_ENSVE</name>
<protein>
    <submittedName>
        <fullName evidence="2">Uncharacterized protein</fullName>
    </submittedName>
</protein>
<dbReference type="Proteomes" id="UP000287651">
    <property type="component" value="Unassembled WGS sequence"/>
</dbReference>
<proteinExistence type="predicted"/>
<accession>A0A426YAQ0</accession>
<comment type="caution">
    <text evidence="2">The sequence shown here is derived from an EMBL/GenBank/DDBJ whole genome shotgun (WGS) entry which is preliminary data.</text>
</comment>
<sequence length="80" mass="8980">MKLQPDDGPKSSLGIGSGSDDAVGFRREFARRFAGEIEKLTGNTSGDHREKTWVWSSPKEDRQWMPVCLKKEDSRVDVGL</sequence>
<feature type="region of interest" description="Disordered" evidence="1">
    <location>
        <begin position="1"/>
        <end position="21"/>
    </location>
</feature>
<gene>
    <name evidence="2" type="ORF">B296_00029053</name>
</gene>
<evidence type="ECO:0000313" key="3">
    <source>
        <dbReference type="Proteomes" id="UP000287651"/>
    </source>
</evidence>
<evidence type="ECO:0000256" key="1">
    <source>
        <dbReference type="SAM" id="MobiDB-lite"/>
    </source>
</evidence>
<evidence type="ECO:0000313" key="2">
    <source>
        <dbReference type="EMBL" id="RRT48768.1"/>
    </source>
</evidence>
<dbReference type="AlphaFoldDB" id="A0A426YAQ0"/>
<reference evidence="2 3" key="1">
    <citation type="journal article" date="2014" name="Agronomy (Basel)">
        <title>A Draft Genome Sequence for Ensete ventricosum, the Drought-Tolerant Tree Against Hunger.</title>
        <authorList>
            <person name="Harrison J."/>
            <person name="Moore K.A."/>
            <person name="Paszkiewicz K."/>
            <person name="Jones T."/>
            <person name="Grant M."/>
            <person name="Ambacheew D."/>
            <person name="Muzemil S."/>
            <person name="Studholme D.J."/>
        </authorList>
    </citation>
    <scope>NUCLEOTIDE SEQUENCE [LARGE SCALE GENOMIC DNA]</scope>
</reference>
<organism evidence="2 3">
    <name type="scientific">Ensete ventricosum</name>
    <name type="common">Abyssinian banana</name>
    <name type="synonym">Musa ensete</name>
    <dbReference type="NCBI Taxonomy" id="4639"/>
    <lineage>
        <taxon>Eukaryota</taxon>
        <taxon>Viridiplantae</taxon>
        <taxon>Streptophyta</taxon>
        <taxon>Embryophyta</taxon>
        <taxon>Tracheophyta</taxon>
        <taxon>Spermatophyta</taxon>
        <taxon>Magnoliopsida</taxon>
        <taxon>Liliopsida</taxon>
        <taxon>Zingiberales</taxon>
        <taxon>Musaceae</taxon>
        <taxon>Ensete</taxon>
    </lineage>
</organism>